<comment type="pathway">
    <text evidence="2">Carbohydrate degradation; pentose phosphate pathway; D-glyceraldehyde 3-phosphate and beta-D-fructose 6-phosphate from D-ribose 5-phosphate and D-xylulose 5-phosphate (non-oxidative stage): step 2/3.</text>
</comment>
<dbReference type="SUPFAM" id="SSF51569">
    <property type="entry name" value="Aldolase"/>
    <property type="match status" value="1"/>
</dbReference>
<evidence type="ECO:0000313" key="10">
    <source>
        <dbReference type="Proteomes" id="UP001209922"/>
    </source>
</evidence>
<evidence type="ECO:0000256" key="1">
    <source>
        <dbReference type="ARBA" id="ARBA00003518"/>
    </source>
</evidence>
<dbReference type="PROSITE" id="PS01054">
    <property type="entry name" value="TRANSALDOLASE_1"/>
    <property type="match status" value="1"/>
</dbReference>
<dbReference type="InterPro" id="IPR001585">
    <property type="entry name" value="TAL/FSA"/>
</dbReference>
<keyword evidence="10" id="KW-1185">Reference proteome</keyword>
<dbReference type="PANTHER" id="PTHR10683">
    <property type="entry name" value="TRANSALDOLASE"/>
    <property type="match status" value="1"/>
</dbReference>
<proteinExistence type="inferred from homology"/>
<organism evidence="9 10">
    <name type="scientific">Xanthomonas chitinilytica</name>
    <dbReference type="NCBI Taxonomy" id="2989819"/>
    <lineage>
        <taxon>Bacteria</taxon>
        <taxon>Pseudomonadati</taxon>
        <taxon>Pseudomonadota</taxon>
        <taxon>Gammaproteobacteria</taxon>
        <taxon>Lysobacterales</taxon>
        <taxon>Lysobacteraceae</taxon>
        <taxon>Xanthomonas</taxon>
    </lineage>
</organism>
<gene>
    <name evidence="9" type="ORF">OK345_02365</name>
</gene>
<dbReference type="CDD" id="cd00957">
    <property type="entry name" value="Transaldolase_TalAB"/>
    <property type="match status" value="1"/>
</dbReference>
<evidence type="ECO:0000256" key="8">
    <source>
        <dbReference type="ARBA" id="ARBA00048810"/>
    </source>
</evidence>
<sequence>MSHVQPSKLAQLRELSVVVADTGDYEAIKRLKPVDCTTNPTLVKKALDLPVYAALIERELAWGRSQPGDRQAVVHAVADRLTVGVGTMLAELVPGRVSTEVDADLAHDTAATVAKARLFIAMYEQAGVPRDKVLIKIAATWAGVEAARTLQAEGIDCNLTLIFNPTQALACAEAGAFLISPFVGRILDWYVANGQAPATIDDDPGVQFVRGVYDTFKRRGLATVVMGASFRSTAQIEALAGCDRLTISPELLEKLDADHGPLPRRLSPVAAEASSAAPVDATRFAADLAADPMATEKLAGGIDAFAKDLDALRARIADELA</sequence>
<dbReference type="InterPro" id="IPR018225">
    <property type="entry name" value="Transaldolase_AS"/>
</dbReference>
<keyword evidence="5" id="KW-0808">Transferase</keyword>
<dbReference type="EC" id="2.2.1.2" evidence="4"/>
<reference evidence="9 10" key="1">
    <citation type="submission" date="2022-10" db="EMBL/GenBank/DDBJ databases">
        <title>Xanthomonas sp. H13-6.</title>
        <authorList>
            <person name="Liu X."/>
            <person name="Deng Z."/>
            <person name="Jiang Y."/>
            <person name="Yu T."/>
            <person name="Ai J."/>
        </authorList>
    </citation>
    <scope>NUCLEOTIDE SEQUENCE [LARGE SCALE GENOMIC DNA]</scope>
    <source>
        <strain evidence="9 10">H13-6</strain>
    </source>
</reference>
<dbReference type="Gene3D" id="3.20.20.70">
    <property type="entry name" value="Aldolase class I"/>
    <property type="match status" value="1"/>
</dbReference>
<dbReference type="Pfam" id="PF00923">
    <property type="entry name" value="TAL_FSA"/>
    <property type="match status" value="1"/>
</dbReference>
<dbReference type="PROSITE" id="PS00958">
    <property type="entry name" value="TRANSALDOLASE_2"/>
    <property type="match status" value="1"/>
</dbReference>
<dbReference type="InterPro" id="IPR013785">
    <property type="entry name" value="Aldolase_TIM"/>
</dbReference>
<keyword evidence="6" id="KW-0570">Pentose shunt</keyword>
<dbReference type="RefSeq" id="WP_265126306.1">
    <property type="nucleotide sequence ID" value="NZ_JAPCHY010000002.1"/>
</dbReference>
<comment type="similarity">
    <text evidence="3">Belongs to the transaldolase family. Type 1 subfamily.</text>
</comment>
<evidence type="ECO:0000256" key="7">
    <source>
        <dbReference type="ARBA" id="ARBA00023270"/>
    </source>
</evidence>
<comment type="catalytic activity">
    <reaction evidence="8">
        <text>D-sedoheptulose 7-phosphate + D-glyceraldehyde 3-phosphate = D-erythrose 4-phosphate + beta-D-fructose 6-phosphate</text>
        <dbReference type="Rhea" id="RHEA:17053"/>
        <dbReference type="ChEBI" id="CHEBI:16897"/>
        <dbReference type="ChEBI" id="CHEBI:57483"/>
        <dbReference type="ChEBI" id="CHEBI:57634"/>
        <dbReference type="ChEBI" id="CHEBI:59776"/>
        <dbReference type="EC" id="2.2.1.2"/>
    </reaction>
</comment>
<name>A0ABT3JS70_9XANT</name>
<dbReference type="InterPro" id="IPR004730">
    <property type="entry name" value="Transaldolase_1"/>
</dbReference>
<evidence type="ECO:0000256" key="2">
    <source>
        <dbReference type="ARBA" id="ARBA00004857"/>
    </source>
</evidence>
<evidence type="ECO:0000256" key="3">
    <source>
        <dbReference type="ARBA" id="ARBA00008012"/>
    </source>
</evidence>
<dbReference type="EMBL" id="JAPCHY010000002">
    <property type="protein sequence ID" value="MCW4471347.1"/>
    <property type="molecule type" value="Genomic_DNA"/>
</dbReference>
<dbReference type="Proteomes" id="UP001209922">
    <property type="component" value="Unassembled WGS sequence"/>
</dbReference>
<keyword evidence="7" id="KW-0704">Schiff base</keyword>
<evidence type="ECO:0000313" key="9">
    <source>
        <dbReference type="EMBL" id="MCW4471347.1"/>
    </source>
</evidence>
<protein>
    <recommendedName>
        <fullName evidence="4">transaldolase</fullName>
        <ecNumber evidence="4">2.2.1.2</ecNumber>
    </recommendedName>
</protein>
<accession>A0ABT3JS70</accession>
<evidence type="ECO:0000256" key="4">
    <source>
        <dbReference type="ARBA" id="ARBA00013151"/>
    </source>
</evidence>
<evidence type="ECO:0000256" key="5">
    <source>
        <dbReference type="ARBA" id="ARBA00022679"/>
    </source>
</evidence>
<comment type="caution">
    <text evidence="9">The sequence shown here is derived from an EMBL/GenBank/DDBJ whole genome shotgun (WGS) entry which is preliminary data.</text>
</comment>
<evidence type="ECO:0000256" key="6">
    <source>
        <dbReference type="ARBA" id="ARBA00023126"/>
    </source>
</evidence>
<comment type="function">
    <text evidence="1">Transaldolase is important for the balance of metabolites in the pentose-phosphate pathway.</text>
</comment>
<dbReference type="PANTHER" id="PTHR10683:SF18">
    <property type="entry name" value="TRANSALDOLASE"/>
    <property type="match status" value="1"/>
</dbReference>